<keyword evidence="1" id="KW-0732">Signal</keyword>
<dbReference type="InterPro" id="IPR058548">
    <property type="entry name" value="MlaB-like_STAS"/>
</dbReference>
<dbReference type="PROSITE" id="PS50801">
    <property type="entry name" value="STAS"/>
    <property type="match status" value="1"/>
</dbReference>
<dbReference type="Pfam" id="PF05494">
    <property type="entry name" value="MlaC"/>
    <property type="match status" value="1"/>
</dbReference>
<gene>
    <name evidence="3" type="ORF">RCOM_1901840</name>
</gene>
<dbReference type="AlphaFoldDB" id="B9TGW9"/>
<feature type="domain" description="STAS" evidence="2">
    <location>
        <begin position="228"/>
        <end position="308"/>
    </location>
</feature>
<dbReference type="PANTHER" id="PTHR36573">
    <property type="entry name" value="INTERMEMBRANE PHOSPHOLIPID TRANSPORT SYSTEM BINDING PROTEIN MLAC"/>
    <property type="match status" value="1"/>
</dbReference>
<protein>
    <recommendedName>
        <fullName evidence="2">STAS domain-containing protein</fullName>
    </recommendedName>
</protein>
<dbReference type="InParanoid" id="B9TGW9"/>
<dbReference type="eggNOG" id="ENOG502SWF9">
    <property type="taxonomic scope" value="Eukaryota"/>
</dbReference>
<dbReference type="InterPro" id="IPR036513">
    <property type="entry name" value="STAS_dom_sf"/>
</dbReference>
<dbReference type="SUPFAM" id="SSF82657">
    <property type="entry name" value="BolA-like"/>
    <property type="match status" value="1"/>
</dbReference>
<dbReference type="InterPro" id="IPR036065">
    <property type="entry name" value="BolA-like_sf"/>
</dbReference>
<evidence type="ECO:0000256" key="1">
    <source>
        <dbReference type="SAM" id="SignalP"/>
    </source>
</evidence>
<dbReference type="InterPro" id="IPR002645">
    <property type="entry name" value="STAS_dom"/>
</dbReference>
<evidence type="ECO:0000259" key="2">
    <source>
        <dbReference type="PROSITE" id="PS50801"/>
    </source>
</evidence>
<proteinExistence type="predicted"/>
<evidence type="ECO:0000313" key="3">
    <source>
        <dbReference type="EMBL" id="EEF24895.1"/>
    </source>
</evidence>
<feature type="chain" id="PRO_5002892435" description="STAS domain-containing protein" evidence="1">
    <location>
        <begin position="30"/>
        <end position="385"/>
    </location>
</feature>
<reference evidence="4" key="1">
    <citation type="journal article" date="2010" name="Nat. Biotechnol.">
        <title>Draft genome sequence of the oilseed species Ricinus communis.</title>
        <authorList>
            <person name="Chan A.P."/>
            <person name="Crabtree J."/>
            <person name="Zhao Q."/>
            <person name="Lorenzi H."/>
            <person name="Orvis J."/>
            <person name="Puiu D."/>
            <person name="Melake-Berhan A."/>
            <person name="Jones K.M."/>
            <person name="Redman J."/>
            <person name="Chen G."/>
            <person name="Cahoon E.B."/>
            <person name="Gedil M."/>
            <person name="Stanke M."/>
            <person name="Haas B.J."/>
            <person name="Wortman J.R."/>
            <person name="Fraser-Liggett C.M."/>
            <person name="Ravel J."/>
            <person name="Rabinowicz P.D."/>
        </authorList>
    </citation>
    <scope>NUCLEOTIDE SEQUENCE [LARGE SCALE GENOMIC DNA]</scope>
    <source>
        <strain evidence="4">cv. Hale</strain>
    </source>
</reference>
<dbReference type="Gene3D" id="3.30.300.90">
    <property type="entry name" value="BolA-like"/>
    <property type="match status" value="1"/>
</dbReference>
<dbReference type="Gene3D" id="3.10.450.710">
    <property type="entry name" value="Tgt2/MlaC"/>
    <property type="match status" value="1"/>
</dbReference>
<dbReference type="Pfam" id="PF01722">
    <property type="entry name" value="BolA"/>
    <property type="match status" value="1"/>
</dbReference>
<keyword evidence="4" id="KW-1185">Reference proteome</keyword>
<dbReference type="EMBL" id="EQ981030">
    <property type="protein sequence ID" value="EEF24895.1"/>
    <property type="molecule type" value="Genomic_DNA"/>
</dbReference>
<dbReference type="Pfam" id="PF13466">
    <property type="entry name" value="STAS_2"/>
    <property type="match status" value="1"/>
</dbReference>
<organism evidence="3 4">
    <name type="scientific">Ricinus communis</name>
    <name type="common">Castor bean</name>
    <dbReference type="NCBI Taxonomy" id="3988"/>
    <lineage>
        <taxon>Eukaryota</taxon>
        <taxon>Viridiplantae</taxon>
        <taxon>Streptophyta</taxon>
        <taxon>Embryophyta</taxon>
        <taxon>Tracheophyta</taxon>
        <taxon>Spermatophyta</taxon>
        <taxon>Magnoliopsida</taxon>
        <taxon>eudicotyledons</taxon>
        <taxon>Gunneridae</taxon>
        <taxon>Pentapetalae</taxon>
        <taxon>rosids</taxon>
        <taxon>fabids</taxon>
        <taxon>Malpighiales</taxon>
        <taxon>Euphorbiaceae</taxon>
        <taxon>Acalyphoideae</taxon>
        <taxon>Acalypheae</taxon>
        <taxon>Ricinus</taxon>
    </lineage>
</organism>
<name>B9TGW9_RICCO</name>
<sequence length="385" mass="42221">MNSSSTTARLARVATILLLWLAGAAGAAALAPDQLVNQTTERVISLAREAKGYYDKDPQRLNQQVESVMRDVVDFDGFARGVMGTYASEQKFKALKTDTERAAFQARITKFTDIFRRGLVETYAKGLLKFNGQRIETVPGRSSVNGNTATVVQNVYGNADKPYVIQYSLRQDNGGDWKLRNVIIEGVNLGQTYRNQFASAAEQYGGDLDRQGWRAMTTTALSPASDTLSVSGVLDFETTVQLLAQGREWIESAAPAQFTIDLSRVEYSSSAGLALLLEWLRIAEVKQKQVALTGMPAHMQALVRVGGLEQLKQLLLSRLDNAEVEVTGDGRHFDIVVVSDAFVGLSPLKKQQLVYGALQAEIADGSVHAVNMKTLTRAEWQRLNA</sequence>
<dbReference type="InterPro" id="IPR008869">
    <property type="entry name" value="MlaC/ttg2D"/>
</dbReference>
<dbReference type="CDD" id="cd07043">
    <property type="entry name" value="STAS_anti-anti-sigma_factors"/>
    <property type="match status" value="1"/>
</dbReference>
<dbReference type="InterPro" id="IPR042245">
    <property type="entry name" value="Tgt2/MlaC_sf"/>
</dbReference>
<dbReference type="Gene3D" id="3.30.750.24">
    <property type="entry name" value="STAS domain"/>
    <property type="match status" value="1"/>
</dbReference>
<dbReference type="SUPFAM" id="SSF52091">
    <property type="entry name" value="SpoIIaa-like"/>
    <property type="match status" value="1"/>
</dbReference>
<dbReference type="PANTHER" id="PTHR36573:SF1">
    <property type="entry name" value="INTERMEMBRANE PHOSPHOLIPID TRANSPORT SYSTEM BINDING PROTEIN MLAC"/>
    <property type="match status" value="1"/>
</dbReference>
<dbReference type="Proteomes" id="UP000008311">
    <property type="component" value="Unassembled WGS sequence"/>
</dbReference>
<accession>B9TGW9</accession>
<dbReference type="STRING" id="3988.B9TGW9"/>
<evidence type="ECO:0000313" key="4">
    <source>
        <dbReference type="Proteomes" id="UP000008311"/>
    </source>
</evidence>
<dbReference type="InterPro" id="IPR002634">
    <property type="entry name" value="BolA"/>
</dbReference>
<feature type="signal peptide" evidence="1">
    <location>
        <begin position="1"/>
        <end position="29"/>
    </location>
</feature>